<dbReference type="InterPro" id="IPR019587">
    <property type="entry name" value="Polyketide_cyclase/dehydratase"/>
</dbReference>
<gene>
    <name evidence="1" type="ORF">Vgi01_47550</name>
</gene>
<dbReference type="EMBL" id="BOPA01000036">
    <property type="protein sequence ID" value="GIJ18071.1"/>
    <property type="molecule type" value="Genomic_DNA"/>
</dbReference>
<reference evidence="1 2" key="1">
    <citation type="submission" date="2021-01" db="EMBL/GenBank/DDBJ databases">
        <title>Whole genome shotgun sequence of Verrucosispora gifhornensis NBRC 16317.</title>
        <authorList>
            <person name="Komaki H."/>
            <person name="Tamura T."/>
        </authorList>
    </citation>
    <scope>NUCLEOTIDE SEQUENCE [LARGE SCALE GENOMIC DNA]</scope>
    <source>
        <strain evidence="1 2">NBRC 16317</strain>
    </source>
</reference>
<accession>A0ABQ4IJJ6</accession>
<name>A0ABQ4IJJ6_9ACTN</name>
<evidence type="ECO:0008006" key="3">
    <source>
        <dbReference type="Google" id="ProtNLM"/>
    </source>
</evidence>
<dbReference type="InterPro" id="IPR023393">
    <property type="entry name" value="START-like_dom_sf"/>
</dbReference>
<evidence type="ECO:0000313" key="2">
    <source>
        <dbReference type="Proteomes" id="UP000647860"/>
    </source>
</evidence>
<proteinExistence type="predicted"/>
<organism evidence="1 2">
    <name type="scientific">Micromonospora gifhornensis</name>
    <dbReference type="NCBI Taxonomy" id="84594"/>
    <lineage>
        <taxon>Bacteria</taxon>
        <taxon>Bacillati</taxon>
        <taxon>Actinomycetota</taxon>
        <taxon>Actinomycetes</taxon>
        <taxon>Micromonosporales</taxon>
        <taxon>Micromonosporaceae</taxon>
        <taxon>Micromonospora</taxon>
    </lineage>
</organism>
<evidence type="ECO:0000313" key="1">
    <source>
        <dbReference type="EMBL" id="GIJ18071.1"/>
    </source>
</evidence>
<comment type="caution">
    <text evidence="1">The sequence shown here is derived from an EMBL/GenBank/DDBJ whole genome shotgun (WGS) entry which is preliminary data.</text>
</comment>
<dbReference type="Gene3D" id="3.30.530.20">
    <property type="match status" value="1"/>
</dbReference>
<keyword evidence="2" id="KW-1185">Reference proteome</keyword>
<protein>
    <recommendedName>
        <fullName evidence="3">Polyketide cyclase / dehydrase and lipid transport</fullName>
    </recommendedName>
</protein>
<dbReference type="Proteomes" id="UP000647860">
    <property type="component" value="Unassembled WGS sequence"/>
</dbReference>
<dbReference type="SUPFAM" id="SSF55961">
    <property type="entry name" value="Bet v1-like"/>
    <property type="match status" value="1"/>
</dbReference>
<sequence length="144" mass="15836">MYDPFMRYEQTITVRADQARAWAVLAAVTTWPQWTSSMREVQPLDGDELALGHRFRVKQPGMPALVWRVSALQVGDSFTWETHSPGVRTSGFHRLAANPDGTTSITVGVDQTGPVARLLDLLIGARTRRFLALEAAGLKAASES</sequence>
<dbReference type="Pfam" id="PF10604">
    <property type="entry name" value="Polyketide_cyc2"/>
    <property type="match status" value="1"/>
</dbReference>